<sequence length="128" mass="14837">MQKKSRRQCFVKVPIPYSKAQVRANIPVPVSVIEHHFSVLNLHACTTNIKEIECMIDSNQLSPVRKSEHLSDEIPSRHRYTGVSEMDNQSHSKPKVLTNYNDSVSGKIYHKLLHIIGEVMRIWTRKYL</sequence>
<accession>A0AAN9L3S6</accession>
<comment type="caution">
    <text evidence="1">The sequence shown here is derived from an EMBL/GenBank/DDBJ whole genome shotgun (WGS) entry which is preliminary data.</text>
</comment>
<keyword evidence="2" id="KW-1185">Reference proteome</keyword>
<dbReference type="Proteomes" id="UP001367508">
    <property type="component" value="Unassembled WGS sequence"/>
</dbReference>
<evidence type="ECO:0000313" key="1">
    <source>
        <dbReference type="EMBL" id="KAK7328694.1"/>
    </source>
</evidence>
<organism evidence="1 2">
    <name type="scientific">Canavalia gladiata</name>
    <name type="common">Sword bean</name>
    <name type="synonym">Dolichos gladiatus</name>
    <dbReference type="NCBI Taxonomy" id="3824"/>
    <lineage>
        <taxon>Eukaryota</taxon>
        <taxon>Viridiplantae</taxon>
        <taxon>Streptophyta</taxon>
        <taxon>Embryophyta</taxon>
        <taxon>Tracheophyta</taxon>
        <taxon>Spermatophyta</taxon>
        <taxon>Magnoliopsida</taxon>
        <taxon>eudicotyledons</taxon>
        <taxon>Gunneridae</taxon>
        <taxon>Pentapetalae</taxon>
        <taxon>rosids</taxon>
        <taxon>fabids</taxon>
        <taxon>Fabales</taxon>
        <taxon>Fabaceae</taxon>
        <taxon>Papilionoideae</taxon>
        <taxon>50 kb inversion clade</taxon>
        <taxon>NPAAA clade</taxon>
        <taxon>indigoferoid/millettioid clade</taxon>
        <taxon>Phaseoleae</taxon>
        <taxon>Canavalia</taxon>
    </lineage>
</organism>
<dbReference type="AlphaFoldDB" id="A0AAN9L3S6"/>
<gene>
    <name evidence="1" type="ORF">VNO77_22811</name>
</gene>
<reference evidence="1 2" key="1">
    <citation type="submission" date="2024-01" db="EMBL/GenBank/DDBJ databases">
        <title>The genomes of 5 underutilized Papilionoideae crops provide insights into root nodulation and disease resistanc.</title>
        <authorList>
            <person name="Jiang F."/>
        </authorList>
    </citation>
    <scope>NUCLEOTIDE SEQUENCE [LARGE SCALE GENOMIC DNA]</scope>
    <source>
        <strain evidence="1">LVBAO_FW01</strain>
        <tissue evidence="1">Leaves</tissue>
    </source>
</reference>
<name>A0AAN9L3S6_CANGL</name>
<proteinExistence type="predicted"/>
<dbReference type="EMBL" id="JAYMYQ010000005">
    <property type="protein sequence ID" value="KAK7328694.1"/>
    <property type="molecule type" value="Genomic_DNA"/>
</dbReference>
<evidence type="ECO:0000313" key="2">
    <source>
        <dbReference type="Proteomes" id="UP001367508"/>
    </source>
</evidence>
<protein>
    <submittedName>
        <fullName evidence="1">Uncharacterized protein</fullName>
    </submittedName>
</protein>